<feature type="compositionally biased region" description="Basic residues" evidence="8">
    <location>
        <begin position="292"/>
        <end position="301"/>
    </location>
</feature>
<dbReference type="SUPFAM" id="SSF161098">
    <property type="entry name" value="MetI-like"/>
    <property type="match status" value="1"/>
</dbReference>
<evidence type="ECO:0000313" key="10">
    <source>
        <dbReference type="EMBL" id="MFC5745753.1"/>
    </source>
</evidence>
<comment type="similarity">
    <text evidence="7">Belongs to the binding-protein-dependent transport system permease family.</text>
</comment>
<dbReference type="RefSeq" id="WP_378281378.1">
    <property type="nucleotide sequence ID" value="NZ_JBHSON010000010.1"/>
</dbReference>
<dbReference type="PANTHER" id="PTHR43386:SF1">
    <property type="entry name" value="D,D-DIPEPTIDE TRANSPORT SYSTEM PERMEASE PROTEIN DDPC-RELATED"/>
    <property type="match status" value="1"/>
</dbReference>
<dbReference type="InterPro" id="IPR050366">
    <property type="entry name" value="BP-dependent_transpt_permease"/>
</dbReference>
<dbReference type="EMBL" id="JBHSON010000010">
    <property type="protein sequence ID" value="MFC5745753.1"/>
    <property type="molecule type" value="Genomic_DNA"/>
</dbReference>
<evidence type="ECO:0000256" key="4">
    <source>
        <dbReference type="ARBA" id="ARBA00022692"/>
    </source>
</evidence>
<evidence type="ECO:0000256" key="2">
    <source>
        <dbReference type="ARBA" id="ARBA00022448"/>
    </source>
</evidence>
<dbReference type="InterPro" id="IPR000515">
    <property type="entry name" value="MetI-like"/>
</dbReference>
<evidence type="ECO:0000256" key="6">
    <source>
        <dbReference type="ARBA" id="ARBA00023136"/>
    </source>
</evidence>
<feature type="transmembrane region" description="Helical" evidence="7">
    <location>
        <begin position="207"/>
        <end position="233"/>
    </location>
</feature>
<keyword evidence="11" id="KW-1185">Reference proteome</keyword>
<evidence type="ECO:0000256" key="8">
    <source>
        <dbReference type="SAM" id="MobiDB-lite"/>
    </source>
</evidence>
<evidence type="ECO:0000256" key="7">
    <source>
        <dbReference type="RuleBase" id="RU363032"/>
    </source>
</evidence>
<keyword evidence="3" id="KW-1003">Cell membrane</keyword>
<dbReference type="Pfam" id="PF00528">
    <property type="entry name" value="BPD_transp_1"/>
    <property type="match status" value="1"/>
</dbReference>
<keyword evidence="4 7" id="KW-0812">Transmembrane</keyword>
<accession>A0ABW0ZTF9</accession>
<name>A0ABW0ZTF9_9ACTN</name>
<dbReference type="PANTHER" id="PTHR43386">
    <property type="entry name" value="OLIGOPEPTIDE TRANSPORT SYSTEM PERMEASE PROTEIN APPC"/>
    <property type="match status" value="1"/>
</dbReference>
<protein>
    <submittedName>
        <fullName evidence="10">ABC transporter permease</fullName>
    </submittedName>
</protein>
<dbReference type="CDD" id="cd06261">
    <property type="entry name" value="TM_PBP2"/>
    <property type="match status" value="1"/>
</dbReference>
<keyword evidence="6 7" id="KW-0472">Membrane</keyword>
<feature type="transmembrane region" description="Helical" evidence="7">
    <location>
        <begin position="139"/>
        <end position="163"/>
    </location>
</feature>
<keyword evidence="5 7" id="KW-1133">Transmembrane helix</keyword>
<evidence type="ECO:0000256" key="1">
    <source>
        <dbReference type="ARBA" id="ARBA00004651"/>
    </source>
</evidence>
<comment type="subcellular location">
    <subcellularLocation>
        <location evidence="1 7">Cell membrane</location>
        <topology evidence="1 7">Multi-pass membrane protein</topology>
    </subcellularLocation>
</comment>
<feature type="transmembrane region" description="Helical" evidence="7">
    <location>
        <begin position="92"/>
        <end position="119"/>
    </location>
</feature>
<gene>
    <name evidence="10" type="ORF">ACFPZN_09060</name>
</gene>
<feature type="transmembrane region" description="Helical" evidence="7">
    <location>
        <begin position="253"/>
        <end position="279"/>
    </location>
</feature>
<feature type="transmembrane region" description="Helical" evidence="7">
    <location>
        <begin position="30"/>
        <end position="51"/>
    </location>
</feature>
<organism evidence="10 11">
    <name type="scientific">Actinomadura rugatobispora</name>
    <dbReference type="NCBI Taxonomy" id="1994"/>
    <lineage>
        <taxon>Bacteria</taxon>
        <taxon>Bacillati</taxon>
        <taxon>Actinomycetota</taxon>
        <taxon>Actinomycetes</taxon>
        <taxon>Streptosporangiales</taxon>
        <taxon>Thermomonosporaceae</taxon>
        <taxon>Actinomadura</taxon>
    </lineage>
</organism>
<dbReference type="Gene3D" id="1.10.3720.10">
    <property type="entry name" value="MetI-like"/>
    <property type="match status" value="1"/>
</dbReference>
<feature type="region of interest" description="Disordered" evidence="8">
    <location>
        <begin position="292"/>
        <end position="326"/>
    </location>
</feature>
<evidence type="ECO:0000259" key="9">
    <source>
        <dbReference type="PROSITE" id="PS50928"/>
    </source>
</evidence>
<proteinExistence type="inferred from homology"/>
<evidence type="ECO:0000256" key="3">
    <source>
        <dbReference type="ARBA" id="ARBA00022475"/>
    </source>
</evidence>
<dbReference type="InterPro" id="IPR035906">
    <property type="entry name" value="MetI-like_sf"/>
</dbReference>
<sequence>MAATTFPTAARPRVSTGRRLWTATSAYPRLTLGSVLLSVLVVLALAAPVFATHEPLEQHLATVLSPPGGGYVFGTDQLGRDVFSRALYGGRLVLAVAIVSVLIALVVGVLVGLLAGYVGGWVDAVVMRVMDGLIVFPELILALAITYALGPSFWTVAAAIAVVNVPKFARVVRGQALSLREREFIASAKVSGASTSRVLLRHLLPNVLEVTVVQSALTGGMAIFTAASLSFLGLGLPAPAPDWGGMLRDGYPYLGTVPLMSLVPGFLIFVAMLSFNLIGDGLRDLFDPKVTGRTRRRRKRSGTAIQGGERTGERTGERSGGAGDEV</sequence>
<comment type="caution">
    <text evidence="10">The sequence shown here is derived from an EMBL/GenBank/DDBJ whole genome shotgun (WGS) entry which is preliminary data.</text>
</comment>
<dbReference type="Proteomes" id="UP001596074">
    <property type="component" value="Unassembled WGS sequence"/>
</dbReference>
<dbReference type="PROSITE" id="PS50928">
    <property type="entry name" value="ABC_TM1"/>
    <property type="match status" value="1"/>
</dbReference>
<evidence type="ECO:0000256" key="5">
    <source>
        <dbReference type="ARBA" id="ARBA00022989"/>
    </source>
</evidence>
<feature type="domain" description="ABC transmembrane type-1" evidence="9">
    <location>
        <begin position="90"/>
        <end position="279"/>
    </location>
</feature>
<evidence type="ECO:0000313" key="11">
    <source>
        <dbReference type="Proteomes" id="UP001596074"/>
    </source>
</evidence>
<keyword evidence="2 7" id="KW-0813">Transport</keyword>
<reference evidence="11" key="1">
    <citation type="journal article" date="2019" name="Int. J. Syst. Evol. Microbiol.">
        <title>The Global Catalogue of Microorganisms (GCM) 10K type strain sequencing project: providing services to taxonomists for standard genome sequencing and annotation.</title>
        <authorList>
            <consortium name="The Broad Institute Genomics Platform"/>
            <consortium name="The Broad Institute Genome Sequencing Center for Infectious Disease"/>
            <person name="Wu L."/>
            <person name="Ma J."/>
        </authorList>
    </citation>
    <scope>NUCLEOTIDE SEQUENCE [LARGE SCALE GENOMIC DNA]</scope>
    <source>
        <strain evidence="11">KCTC 42087</strain>
    </source>
</reference>